<dbReference type="AlphaFoldDB" id="A0A7G1QAZ2"/>
<dbReference type="KEGG" id="ntg:NSCAC_1405"/>
<dbReference type="EMBL" id="LR778175">
    <property type="protein sequence ID" value="CAB1276909.1"/>
    <property type="molecule type" value="Genomic_DNA"/>
</dbReference>
<protein>
    <submittedName>
        <fullName evidence="1">Uncharacterized protein</fullName>
    </submittedName>
</protein>
<name>A0A7G1QAZ2_9GAMM</name>
<evidence type="ECO:0000313" key="1">
    <source>
        <dbReference type="EMBL" id="CAB1276909.1"/>
    </source>
</evidence>
<gene>
    <name evidence="1" type="ORF">NSCAC_1405</name>
</gene>
<evidence type="ECO:0000313" key="2">
    <source>
        <dbReference type="Proteomes" id="UP000516072"/>
    </source>
</evidence>
<sequence length="78" mass="8910">MRTFNDDNGVAWQAALLEASYGNIMLVFSPLKGEEHRKKFMDTPNLAKADQEFLSFSEEELRTMLRESTLWDPAAGLE</sequence>
<proteinExistence type="predicted"/>
<accession>A0A7G1QAZ2</accession>
<organism evidence="1 2">
    <name type="scientific">Candidatus Nitrosacidococcus tergens</name>
    <dbReference type="NCBI Taxonomy" id="553981"/>
    <lineage>
        <taxon>Bacteria</taxon>
        <taxon>Pseudomonadati</taxon>
        <taxon>Pseudomonadota</taxon>
        <taxon>Gammaproteobacteria</taxon>
        <taxon>Chromatiales</taxon>
        <taxon>Chromatiaceae</taxon>
        <taxon>Candidatus Nitrosacidococcus</taxon>
    </lineage>
</organism>
<reference evidence="1 2" key="1">
    <citation type="submission" date="2020-03" db="EMBL/GenBank/DDBJ databases">
        <authorList>
            <person name="Picone N."/>
        </authorList>
    </citation>
    <scope>NUCLEOTIDE SEQUENCE [LARGE SCALE GENOMIC DNA]</scope>
    <source>
        <strain evidence="1">NSCAC1</strain>
    </source>
</reference>
<dbReference type="Proteomes" id="UP000516072">
    <property type="component" value="Chromosome"/>
</dbReference>
<keyword evidence="2" id="KW-1185">Reference proteome</keyword>
<dbReference type="RefSeq" id="WP_197744090.1">
    <property type="nucleotide sequence ID" value="NZ_LR778175.1"/>
</dbReference>